<evidence type="ECO:0008006" key="3">
    <source>
        <dbReference type="Google" id="ProtNLM"/>
    </source>
</evidence>
<feature type="compositionally biased region" description="Pro residues" evidence="1">
    <location>
        <begin position="108"/>
        <end position="119"/>
    </location>
</feature>
<organism evidence="2">
    <name type="scientific">marine sediment metagenome</name>
    <dbReference type="NCBI Taxonomy" id="412755"/>
    <lineage>
        <taxon>unclassified sequences</taxon>
        <taxon>metagenomes</taxon>
        <taxon>ecological metagenomes</taxon>
    </lineage>
</organism>
<evidence type="ECO:0000313" key="2">
    <source>
        <dbReference type="EMBL" id="KKN62554.1"/>
    </source>
</evidence>
<feature type="compositionally biased region" description="Low complexity" evidence="1">
    <location>
        <begin position="84"/>
        <end position="107"/>
    </location>
</feature>
<accession>A0A0F9S633</accession>
<reference evidence="2" key="1">
    <citation type="journal article" date="2015" name="Nature">
        <title>Complex archaea that bridge the gap between prokaryotes and eukaryotes.</title>
        <authorList>
            <person name="Spang A."/>
            <person name="Saw J.H."/>
            <person name="Jorgensen S.L."/>
            <person name="Zaremba-Niedzwiedzka K."/>
            <person name="Martijn J."/>
            <person name="Lind A.E."/>
            <person name="van Eijk R."/>
            <person name="Schleper C."/>
            <person name="Guy L."/>
            <person name="Ettema T.J."/>
        </authorList>
    </citation>
    <scope>NUCLEOTIDE SEQUENCE</scope>
</reference>
<proteinExistence type="predicted"/>
<comment type="caution">
    <text evidence="2">The sequence shown here is derived from an EMBL/GenBank/DDBJ whole genome shotgun (WGS) entry which is preliminary data.</text>
</comment>
<name>A0A0F9S633_9ZZZZ</name>
<dbReference type="AlphaFoldDB" id="A0A0F9S633"/>
<gene>
    <name evidence="2" type="ORF">LCGC14_0511010</name>
</gene>
<feature type="region of interest" description="Disordered" evidence="1">
    <location>
        <begin position="84"/>
        <end position="122"/>
    </location>
</feature>
<protein>
    <recommendedName>
        <fullName evidence="3">Transmembrane anchor protein</fullName>
    </recommendedName>
</protein>
<dbReference type="EMBL" id="LAZR01000620">
    <property type="protein sequence ID" value="KKN62554.1"/>
    <property type="molecule type" value="Genomic_DNA"/>
</dbReference>
<evidence type="ECO:0000256" key="1">
    <source>
        <dbReference type="SAM" id="MobiDB-lite"/>
    </source>
</evidence>
<sequence>MYNSDMPTRAELPTTKQLLRSTAIAAVSAVALLVAVVLPSEYGIDPTGVGKVLNLTEMGEIKTQLAAEAEADAAMNAANPAASLPSADAATMPPASASSTEPAVVAPLAPPPPPAPPVPQRQSSLLGMIGSFLVSPAAAQTAEPRQDEMTITLAPGEGAEIKLTMEEGEIAAFAWVVSEGGAVNYDTHGDGGGENISYEKGRGVSSDEGQLQAAFTGRHGWFWRNRGDAPVSLTVRTSGTYSAIERLV</sequence>